<accession>A0AAV4GDH8</accession>
<evidence type="ECO:0000313" key="3">
    <source>
        <dbReference type="Proteomes" id="UP000762676"/>
    </source>
</evidence>
<feature type="compositionally biased region" description="Basic and acidic residues" evidence="1">
    <location>
        <begin position="26"/>
        <end position="39"/>
    </location>
</feature>
<dbReference type="EMBL" id="BMAT01004915">
    <property type="protein sequence ID" value="GFR83088.1"/>
    <property type="molecule type" value="Genomic_DNA"/>
</dbReference>
<evidence type="ECO:0000313" key="2">
    <source>
        <dbReference type="EMBL" id="GFR83088.1"/>
    </source>
</evidence>
<organism evidence="2 3">
    <name type="scientific">Elysia marginata</name>
    <dbReference type="NCBI Taxonomy" id="1093978"/>
    <lineage>
        <taxon>Eukaryota</taxon>
        <taxon>Metazoa</taxon>
        <taxon>Spiralia</taxon>
        <taxon>Lophotrochozoa</taxon>
        <taxon>Mollusca</taxon>
        <taxon>Gastropoda</taxon>
        <taxon>Heterobranchia</taxon>
        <taxon>Euthyneura</taxon>
        <taxon>Panpulmonata</taxon>
        <taxon>Sacoglossa</taxon>
        <taxon>Placobranchoidea</taxon>
        <taxon>Plakobranchidae</taxon>
        <taxon>Elysia</taxon>
    </lineage>
</organism>
<keyword evidence="3" id="KW-1185">Reference proteome</keyword>
<comment type="caution">
    <text evidence="2">The sequence shown here is derived from an EMBL/GenBank/DDBJ whole genome shotgun (WGS) entry which is preliminary data.</text>
</comment>
<feature type="region of interest" description="Disordered" evidence="1">
    <location>
        <begin position="203"/>
        <end position="223"/>
    </location>
</feature>
<proteinExistence type="predicted"/>
<feature type="region of interest" description="Disordered" evidence="1">
    <location>
        <begin position="13"/>
        <end position="55"/>
    </location>
</feature>
<dbReference type="AlphaFoldDB" id="A0AAV4GDH8"/>
<gene>
    <name evidence="2" type="ORF">ElyMa_002380700</name>
</gene>
<name>A0AAV4GDH8_9GAST</name>
<feature type="region of interest" description="Disordered" evidence="1">
    <location>
        <begin position="356"/>
        <end position="428"/>
    </location>
</feature>
<feature type="compositionally biased region" description="Basic residues" evidence="1">
    <location>
        <begin position="410"/>
        <end position="424"/>
    </location>
</feature>
<sequence>MAGAYEQAFEKWLGKSASENNSSATSRKEFESVSHDRLHSSNSAPFLVDDDDEEQETAEYFKNLGTGPPVLEPVSHHPHARNVFDAVDQDASRHSNFTVKHSSVSQRKIKPLEKPFKTYSAYGNTHKSPVKKKRFESESYSETKSNSENIFDKFSPSSRLYVNDSPPPLIPSTKAMAEDPCLSPQGEPEKYVVKSPDFCAMEADSTSELPSSAKGLRHSDKNQNGEISLECDSTCMLGGSPQIVSPASNSTCGDSEETRDSCDAVKQHKTVEVQCNADSFEEKPLAMAKSLPIFEDNHVLAKNEQKMSSTIGVQNNFDKKICDKVDKSVGVDLTNSSSSIGFSVDPPALAAICPIANKQQNRRKQRHTVDSAEGFSKSRKINQNNNSSSYGPPPLLSPQESGIDIFLSHSKPKGKKSKSSRTVKSKAVSDLKRPCYKRSITVPVTGSLDQDSMLLMHALWQLSQLQTRMHALLSQLWPQLRLHNMTPESPQFSSVVADLVTMLEGPVDKLNSKEGKKESSSALNSFSCEAQKPATAISDISASLKPKQSSLEISLQEEWPSAQESPASLDSDLCNNHQATLTSQQNTDTPVHPSLSSFSEKLGATSQALTHTNPSDLPPVLDMACSNDQTLAHTETSHMEQQQIPVKIESSITSLNLSNQPPSLTCNTSATTSSIPLSPSCEIEYPLSGLSKLSLADRRELCPRPVSIMLPRNPDVLLASFSSLTCKALQLLLPEVPVSLTNELSCSPKALIAFIDNVLAMNNNMKKSHRKKS</sequence>
<dbReference type="Proteomes" id="UP000762676">
    <property type="component" value="Unassembled WGS sequence"/>
</dbReference>
<reference evidence="2 3" key="1">
    <citation type="journal article" date="2021" name="Elife">
        <title>Chloroplast acquisition without the gene transfer in kleptoplastic sea slugs, Plakobranchus ocellatus.</title>
        <authorList>
            <person name="Maeda T."/>
            <person name="Takahashi S."/>
            <person name="Yoshida T."/>
            <person name="Shimamura S."/>
            <person name="Takaki Y."/>
            <person name="Nagai Y."/>
            <person name="Toyoda A."/>
            <person name="Suzuki Y."/>
            <person name="Arimoto A."/>
            <person name="Ishii H."/>
            <person name="Satoh N."/>
            <person name="Nishiyama T."/>
            <person name="Hasebe M."/>
            <person name="Maruyama T."/>
            <person name="Minagawa J."/>
            <person name="Obokata J."/>
            <person name="Shigenobu S."/>
        </authorList>
    </citation>
    <scope>NUCLEOTIDE SEQUENCE [LARGE SCALE GENOMIC DNA]</scope>
</reference>
<evidence type="ECO:0000256" key="1">
    <source>
        <dbReference type="SAM" id="MobiDB-lite"/>
    </source>
</evidence>
<protein>
    <submittedName>
        <fullName evidence="2">Uncharacterized protein</fullName>
    </submittedName>
</protein>
<feature type="region of interest" description="Disordered" evidence="1">
    <location>
        <begin position="554"/>
        <end position="574"/>
    </location>
</feature>
<feature type="compositionally biased region" description="Polar residues" evidence="1">
    <location>
        <begin position="562"/>
        <end position="574"/>
    </location>
</feature>